<name>A0AAD3T3W3_NEPGR</name>
<protein>
    <recommendedName>
        <fullName evidence="5">Eukaryotic translation initiation factor 4G</fullName>
    </recommendedName>
    <alternativeName>
        <fullName evidence="6">Protein synthesis initiation factor 4G</fullName>
    </alternativeName>
</protein>
<dbReference type="FunFam" id="1.25.40.180:FF:000034">
    <property type="entry name" value="Eukaryotic translation initiation factor 4G"/>
    <property type="match status" value="1"/>
</dbReference>
<dbReference type="SMART" id="SM00543">
    <property type="entry name" value="MIF4G"/>
    <property type="match status" value="1"/>
</dbReference>
<evidence type="ECO:0000259" key="9">
    <source>
        <dbReference type="SMART" id="SM00544"/>
    </source>
</evidence>
<comment type="similarity">
    <text evidence="1">Belongs to the eukaryotic initiation factor 4G family.</text>
</comment>
<dbReference type="GO" id="GO:0003729">
    <property type="term" value="F:mRNA binding"/>
    <property type="evidence" value="ECO:0007669"/>
    <property type="project" value="TreeGrafter"/>
</dbReference>
<evidence type="ECO:0000313" key="11">
    <source>
        <dbReference type="Proteomes" id="UP001279734"/>
    </source>
</evidence>
<evidence type="ECO:0000256" key="1">
    <source>
        <dbReference type="ARBA" id="ARBA00005775"/>
    </source>
</evidence>
<feature type="region of interest" description="Disordered" evidence="7">
    <location>
        <begin position="284"/>
        <end position="309"/>
    </location>
</feature>
<keyword evidence="11" id="KW-1185">Reference proteome</keyword>
<evidence type="ECO:0000256" key="2">
    <source>
        <dbReference type="ARBA" id="ARBA00022540"/>
    </source>
</evidence>
<dbReference type="GO" id="GO:0006417">
    <property type="term" value="P:regulation of translation"/>
    <property type="evidence" value="ECO:0007669"/>
    <property type="project" value="UniProtKB-KW"/>
</dbReference>
<evidence type="ECO:0000313" key="10">
    <source>
        <dbReference type="EMBL" id="GMH22360.1"/>
    </source>
</evidence>
<dbReference type="InterPro" id="IPR016024">
    <property type="entry name" value="ARM-type_fold"/>
</dbReference>
<feature type="domain" description="MIF4G" evidence="8">
    <location>
        <begin position="192"/>
        <end position="416"/>
    </location>
</feature>
<dbReference type="InterPro" id="IPR003891">
    <property type="entry name" value="Initiation_fac_eIF4g_MI"/>
</dbReference>
<evidence type="ECO:0000256" key="5">
    <source>
        <dbReference type="ARBA" id="ARBA00067320"/>
    </source>
</evidence>
<evidence type="ECO:0000256" key="6">
    <source>
        <dbReference type="ARBA" id="ARBA00075135"/>
    </source>
</evidence>
<dbReference type="SUPFAM" id="SSF48371">
    <property type="entry name" value="ARM repeat"/>
    <property type="match status" value="2"/>
</dbReference>
<evidence type="ECO:0000259" key="8">
    <source>
        <dbReference type="SMART" id="SM00543"/>
    </source>
</evidence>
<dbReference type="Pfam" id="PF02854">
    <property type="entry name" value="MIF4G"/>
    <property type="match status" value="1"/>
</dbReference>
<evidence type="ECO:0000256" key="7">
    <source>
        <dbReference type="SAM" id="MobiDB-lite"/>
    </source>
</evidence>
<organism evidence="10 11">
    <name type="scientific">Nepenthes gracilis</name>
    <name type="common">Slender pitcher plant</name>
    <dbReference type="NCBI Taxonomy" id="150966"/>
    <lineage>
        <taxon>Eukaryota</taxon>
        <taxon>Viridiplantae</taxon>
        <taxon>Streptophyta</taxon>
        <taxon>Embryophyta</taxon>
        <taxon>Tracheophyta</taxon>
        <taxon>Spermatophyta</taxon>
        <taxon>Magnoliopsida</taxon>
        <taxon>eudicotyledons</taxon>
        <taxon>Gunneridae</taxon>
        <taxon>Pentapetalae</taxon>
        <taxon>Caryophyllales</taxon>
        <taxon>Nepenthaceae</taxon>
        <taxon>Nepenthes</taxon>
    </lineage>
</organism>
<dbReference type="PANTHER" id="PTHR23253">
    <property type="entry name" value="EUKARYOTIC TRANSLATION INITIATION FACTOR 4 GAMMA"/>
    <property type="match status" value="1"/>
</dbReference>
<dbReference type="EMBL" id="BSYO01000024">
    <property type="protein sequence ID" value="GMH22360.1"/>
    <property type="molecule type" value="Genomic_DNA"/>
</dbReference>
<dbReference type="Pfam" id="PF02847">
    <property type="entry name" value="MA3"/>
    <property type="match status" value="1"/>
</dbReference>
<gene>
    <name evidence="10" type="ORF">Nepgr_024203</name>
</gene>
<evidence type="ECO:0000256" key="3">
    <source>
        <dbReference type="ARBA" id="ARBA00022845"/>
    </source>
</evidence>
<dbReference type="Proteomes" id="UP001279734">
    <property type="component" value="Unassembled WGS sequence"/>
</dbReference>
<reference evidence="10" key="1">
    <citation type="submission" date="2023-05" db="EMBL/GenBank/DDBJ databases">
        <title>Nepenthes gracilis genome sequencing.</title>
        <authorList>
            <person name="Fukushima K."/>
        </authorList>
    </citation>
    <scope>NUCLEOTIDE SEQUENCE</scope>
    <source>
        <strain evidence="10">SING2019-196</strain>
    </source>
</reference>
<dbReference type="GO" id="GO:0016281">
    <property type="term" value="C:eukaryotic translation initiation factor 4F complex"/>
    <property type="evidence" value="ECO:0007669"/>
    <property type="project" value="TreeGrafter"/>
</dbReference>
<sequence length="834" mass="93598">MYSRDFLLTLSEHCTDLPEGFEVTSDVADVLLLTNVNTSHVFDREYPSPGGNVDKEFGLPRVDRHASGIIDTDRFGKPLGPFSSGRDMGSDLGYRGNMIGFRAGLGSNYGVLRNLRAQAPAQYAGVTLSGPMQSLSSQGGIYRNNSDSDRWLRGTNFQKGLMPPPQTPSRVMHKADKRYEVGKVTDEEAAKQRQLKAILNKLTPQNFEKLFEQVKEVNINNAVTLTGAISQIFDKALTEPTFCEMYASFCYCLASELPEISVDNERVTFKRLLLKKCQEEFERGEREQEEANKADGEGESKQSEVEREEKRLKARRRMLGNIRLIGELYKKRMLTERIMHEECIRSLLGQYQNPDEENIEALCKLMSTIGEMIDHPKAKEHMDGYFDMMMKLSNNMKLSSRVRFMLKDVIDLRKNKWQQRRKVEGPKKIEEVHRNALQERQAQASRLTRGLSMNSSMRRGQPLDLGPRGSTMHSSPVGQIGEFRGLSTQGCRNGAQDVRLEDRRSLENQTLPVTLTYSLRDNNSITFGPQGGLAKGMSIRGPPTISNEPSDRRMGGAFNGHISVPECVAYRSRGELLSRFPSENFAAPGSSEQSTGPDLNLGYSKRDCHNPDHNYDRPVPTSPTFAITEMPIVENLSSEKVWPEERLWGMSIAAIKEFYSANDEKEVVRCIKDLNAPSVYPSVISTWVTDSFERKDMERDMLAKLIVDLTKPRDGTFTPIQLIEGFESVLANLEDTVNDAPKAAEFLGRLFAEVIVENLVSLEDVGRLIYAGGEEPGRLREVGLAADVLASILESIKLDSGDSQLNEICAASNLRLEDFRPPSALRSGKLEMFI</sequence>
<dbReference type="Gene3D" id="1.25.40.180">
    <property type="match status" value="2"/>
</dbReference>
<dbReference type="PANTHER" id="PTHR23253:SF9">
    <property type="entry name" value="EUKARYOTIC TRANSLATION INITIATION FACTOR 4 GAMMA 2"/>
    <property type="match status" value="1"/>
</dbReference>
<dbReference type="FunFam" id="1.25.40.180:FF:000024">
    <property type="entry name" value="Eukaryotic translation initiation factor 4G"/>
    <property type="match status" value="1"/>
</dbReference>
<dbReference type="AlphaFoldDB" id="A0AAD3T3W3"/>
<proteinExistence type="inferred from homology"/>
<evidence type="ECO:0000256" key="4">
    <source>
        <dbReference type="ARBA" id="ARBA00022917"/>
    </source>
</evidence>
<comment type="caution">
    <text evidence="10">The sequence shown here is derived from an EMBL/GenBank/DDBJ whole genome shotgun (WGS) entry which is preliminary data.</text>
</comment>
<dbReference type="SMART" id="SM00544">
    <property type="entry name" value="MA3"/>
    <property type="match status" value="1"/>
</dbReference>
<keyword evidence="3" id="KW-0810">Translation regulation</keyword>
<dbReference type="GO" id="GO:0003743">
    <property type="term" value="F:translation initiation factor activity"/>
    <property type="evidence" value="ECO:0007669"/>
    <property type="project" value="UniProtKB-KW"/>
</dbReference>
<keyword evidence="4" id="KW-0648">Protein biosynthesis</keyword>
<feature type="domain" description="MI" evidence="9">
    <location>
        <begin position="647"/>
        <end position="761"/>
    </location>
</feature>
<dbReference type="InterPro" id="IPR003890">
    <property type="entry name" value="MIF4G-like_typ-3"/>
</dbReference>
<accession>A0AAD3T3W3</accession>
<keyword evidence="2" id="KW-0396">Initiation factor</keyword>
<feature type="region of interest" description="Disordered" evidence="7">
    <location>
        <begin position="454"/>
        <end position="473"/>
    </location>
</feature>